<dbReference type="PANTHER" id="PTHR15397:SF3">
    <property type="entry name" value="DNA DAMAGE INDUCIBLE 1 HOMOLOG 2"/>
    <property type="match status" value="1"/>
</dbReference>
<evidence type="ECO:0000313" key="2">
    <source>
        <dbReference type="EMBL" id="PJF17234.1"/>
    </source>
</evidence>
<dbReference type="STRING" id="1246581.A0A2H9THJ9"/>
<dbReference type="Proteomes" id="UP000240830">
    <property type="component" value="Unassembled WGS sequence"/>
</dbReference>
<proteinExistence type="predicted"/>
<comment type="caution">
    <text evidence="2">The sequence shown here is derived from an EMBL/GenBank/DDBJ whole genome shotgun (WGS) entry which is preliminary data.</text>
</comment>
<feature type="domain" description="Aspartic peptidase DDI1-type" evidence="1">
    <location>
        <begin position="78"/>
        <end position="180"/>
    </location>
</feature>
<evidence type="ECO:0000259" key="1">
    <source>
        <dbReference type="Pfam" id="PF09668"/>
    </source>
</evidence>
<evidence type="ECO:0000313" key="3">
    <source>
        <dbReference type="Proteomes" id="UP000240830"/>
    </source>
</evidence>
<sequence length="204" mass="22645">MLKLVPISSTLKSRPELLEAAQNNPSEFARILQSLRSSVFPGQQTDHPLDAQSQERIEAQIRQQNVEENLATAMEYHPESFGSVTMLYIPCYDNQYYGPSTDNIVTERCAKRSGLDRLLDTRFAGIAKGVGTSRILGRVHSVQLEMGGLFLPCTITVIEGDGPDMLLGLDMLRRHQCCVDLSRNVLAVNGVDIPFLPESEIPKD</sequence>
<dbReference type="CDD" id="cd05479">
    <property type="entry name" value="RP_DDI"/>
    <property type="match status" value="1"/>
</dbReference>
<dbReference type="GO" id="GO:0036435">
    <property type="term" value="F:K48-linked polyubiquitin modification-dependent protein binding"/>
    <property type="evidence" value="ECO:0007669"/>
    <property type="project" value="EnsemblFungi"/>
</dbReference>
<dbReference type="EMBL" id="MTSL01000184">
    <property type="protein sequence ID" value="PJF17234.1"/>
    <property type="molecule type" value="Genomic_DNA"/>
</dbReference>
<dbReference type="SUPFAM" id="SSF50630">
    <property type="entry name" value="Acid proteases"/>
    <property type="match status" value="1"/>
</dbReference>
<dbReference type="PANTHER" id="PTHR15397">
    <property type="entry name" value="SODIUM-GLUCOSE COTRANSPORTER REGULATORY PROTEIN -RELATED"/>
    <property type="match status" value="1"/>
</dbReference>
<dbReference type="OrthoDB" id="1047367at2759"/>
<keyword evidence="3" id="KW-1185">Reference proteome</keyword>
<organism evidence="2 3">
    <name type="scientific">Paramicrosporidium saccamoebae</name>
    <dbReference type="NCBI Taxonomy" id="1246581"/>
    <lineage>
        <taxon>Eukaryota</taxon>
        <taxon>Fungi</taxon>
        <taxon>Fungi incertae sedis</taxon>
        <taxon>Cryptomycota</taxon>
        <taxon>Cryptomycota incertae sedis</taxon>
        <taxon>Paramicrosporidium</taxon>
    </lineage>
</organism>
<dbReference type="Gene3D" id="2.40.70.10">
    <property type="entry name" value="Acid Proteases"/>
    <property type="match status" value="1"/>
</dbReference>
<reference evidence="2 3" key="1">
    <citation type="submission" date="2016-10" db="EMBL/GenBank/DDBJ databases">
        <title>The genome of Paramicrosporidium saccamoebae is the missing link in understanding Cryptomycota and Microsporidia evolution.</title>
        <authorList>
            <person name="Quandt C.A."/>
            <person name="Beaudet D."/>
            <person name="Corsaro D."/>
            <person name="Michel R."/>
            <person name="Corradi N."/>
            <person name="James T."/>
        </authorList>
    </citation>
    <scope>NUCLEOTIDE SEQUENCE [LARGE SCALE GENOMIC DNA]</scope>
    <source>
        <strain evidence="2 3">KSL3</strain>
    </source>
</reference>
<dbReference type="AlphaFoldDB" id="A0A2H9THJ9"/>
<protein>
    <recommendedName>
        <fullName evidence="1">Aspartic peptidase DDI1-type domain-containing protein</fullName>
    </recommendedName>
</protein>
<name>A0A2H9THJ9_9FUNG</name>
<dbReference type="Pfam" id="PF09668">
    <property type="entry name" value="Asp_protease"/>
    <property type="match status" value="1"/>
</dbReference>
<dbReference type="GO" id="GO:0004190">
    <property type="term" value="F:aspartic-type endopeptidase activity"/>
    <property type="evidence" value="ECO:0007669"/>
    <property type="project" value="InterPro"/>
</dbReference>
<dbReference type="GO" id="GO:0006508">
    <property type="term" value="P:proteolysis"/>
    <property type="evidence" value="ECO:0007669"/>
    <property type="project" value="InterPro"/>
</dbReference>
<dbReference type="GO" id="GO:0043130">
    <property type="term" value="F:ubiquitin binding"/>
    <property type="evidence" value="ECO:0007669"/>
    <property type="project" value="EnsemblFungi"/>
</dbReference>
<accession>A0A2H9THJ9</accession>
<dbReference type="InterPro" id="IPR021109">
    <property type="entry name" value="Peptidase_aspartic_dom_sf"/>
</dbReference>
<dbReference type="InterPro" id="IPR019103">
    <property type="entry name" value="Peptidase_aspartic_DDI1-type"/>
</dbReference>
<gene>
    <name evidence="2" type="ORF">PSACC_02956</name>
</gene>